<evidence type="ECO:0000313" key="2">
    <source>
        <dbReference type="EMBL" id="KEQ84250.1"/>
    </source>
</evidence>
<dbReference type="InterPro" id="IPR001810">
    <property type="entry name" value="F-box_dom"/>
</dbReference>
<dbReference type="CDD" id="cd09917">
    <property type="entry name" value="F-box_SF"/>
    <property type="match status" value="1"/>
</dbReference>
<dbReference type="Pfam" id="PF12937">
    <property type="entry name" value="F-box-like"/>
    <property type="match status" value="1"/>
</dbReference>
<dbReference type="SUPFAM" id="SSF81383">
    <property type="entry name" value="F-box domain"/>
    <property type="match status" value="1"/>
</dbReference>
<accession>A0A074XFH4</accession>
<sequence>MDNTERGLDVPHLPPEILQMIIKCLADTHDDKTLLRAALVNKEWLDPATDFLWRSPPPGALAALPRPRRQYYAAKITELYFRHIDEGKYHSQYKNLQFTRLTCIGLDQVRLRKNQKLFLSQYIQPRLESFSYWGGHPCEDALERLESDCPRLNDFHAIEPLELIFDAEKLNKFLRNRTSLVNVEFGRGWEYSLPKEVLAQLSELENIQRLDIVPFLKPLMVREVWSDPENKFKNLRILHIRLPSVSVGVLAACTPLVDTLFLEVKGSEQDVLQALEPMQHLRHLELEFHNYDGGVQLSVEGIKTLGKLPDLEILLIRPWTRTRAYYNNLKASWLGDDEFADMMSSLPKLKSLVFHVECSITLKSITSLGKTHPDMYCCDLHGVFVLDDWSVAPGPVLPNLRRLAMDAPDLRGRTRASSTPLPAKVDRIIDILLRQVPMIEQLGFHDFERNVLADQVLERFAVRIDGAFNEKEAAAFRPWSWLQKNGKKVSRTGADHANDMELFRRTAFGHIMDLMHE</sequence>
<dbReference type="RefSeq" id="XP_029760437.1">
    <property type="nucleotide sequence ID" value="XM_029901904.1"/>
</dbReference>
<evidence type="ECO:0000259" key="1">
    <source>
        <dbReference type="Pfam" id="PF12937"/>
    </source>
</evidence>
<name>A0A074XFH4_AURPU</name>
<organism evidence="2 3">
    <name type="scientific">Aureobasidium pullulans EXF-150</name>
    <dbReference type="NCBI Taxonomy" id="1043002"/>
    <lineage>
        <taxon>Eukaryota</taxon>
        <taxon>Fungi</taxon>
        <taxon>Dikarya</taxon>
        <taxon>Ascomycota</taxon>
        <taxon>Pezizomycotina</taxon>
        <taxon>Dothideomycetes</taxon>
        <taxon>Dothideomycetidae</taxon>
        <taxon>Dothideales</taxon>
        <taxon>Saccotheciaceae</taxon>
        <taxon>Aureobasidium</taxon>
    </lineage>
</organism>
<dbReference type="InterPro" id="IPR032675">
    <property type="entry name" value="LRR_dom_sf"/>
</dbReference>
<dbReference type="EMBL" id="KL584982">
    <property type="protein sequence ID" value="KEQ84250.1"/>
    <property type="molecule type" value="Genomic_DNA"/>
</dbReference>
<reference evidence="2 3" key="1">
    <citation type="journal article" date="2014" name="BMC Genomics">
        <title>Genome sequencing of four Aureobasidium pullulans varieties: biotechnological potential, stress tolerance, and description of new species.</title>
        <authorList>
            <person name="Gostin Ar C."/>
            <person name="Ohm R.A."/>
            <person name="Kogej T."/>
            <person name="Sonjak S."/>
            <person name="Turk M."/>
            <person name="Zajc J."/>
            <person name="Zalar P."/>
            <person name="Grube M."/>
            <person name="Sun H."/>
            <person name="Han J."/>
            <person name="Sharma A."/>
            <person name="Chiniquy J."/>
            <person name="Ngan C.Y."/>
            <person name="Lipzen A."/>
            <person name="Barry K."/>
            <person name="Grigoriev I.V."/>
            <person name="Gunde-Cimerman N."/>
        </authorList>
    </citation>
    <scope>NUCLEOTIDE SEQUENCE [LARGE SCALE GENOMIC DNA]</scope>
    <source>
        <strain evidence="2 3">EXF-150</strain>
    </source>
</reference>
<dbReference type="Proteomes" id="UP000030706">
    <property type="component" value="Unassembled WGS sequence"/>
</dbReference>
<evidence type="ECO:0000313" key="3">
    <source>
        <dbReference type="Proteomes" id="UP000030706"/>
    </source>
</evidence>
<dbReference type="HOGENOM" id="CLU_042058_0_0_1"/>
<dbReference type="InterPro" id="IPR036047">
    <property type="entry name" value="F-box-like_dom_sf"/>
</dbReference>
<proteinExistence type="predicted"/>
<dbReference type="AlphaFoldDB" id="A0A074XFH4"/>
<dbReference type="GeneID" id="40744210"/>
<dbReference type="SUPFAM" id="SSF52047">
    <property type="entry name" value="RNI-like"/>
    <property type="match status" value="1"/>
</dbReference>
<feature type="domain" description="F-box" evidence="1">
    <location>
        <begin position="11"/>
        <end position="55"/>
    </location>
</feature>
<gene>
    <name evidence="2" type="ORF">M438DRAFT_296460</name>
</gene>
<dbReference type="Gene3D" id="3.80.10.10">
    <property type="entry name" value="Ribonuclease Inhibitor"/>
    <property type="match status" value="1"/>
</dbReference>
<dbReference type="OrthoDB" id="2305901at2759"/>
<keyword evidence="3" id="KW-1185">Reference proteome</keyword>
<protein>
    <recommendedName>
        <fullName evidence="1">F-box domain-containing protein</fullName>
    </recommendedName>
</protein>
<dbReference type="Gene3D" id="1.20.1280.50">
    <property type="match status" value="1"/>
</dbReference>
<dbReference type="STRING" id="1043002.A0A074XFH4"/>